<evidence type="ECO:0000313" key="3">
    <source>
        <dbReference type="Proteomes" id="UP000485058"/>
    </source>
</evidence>
<dbReference type="Proteomes" id="UP000485058">
    <property type="component" value="Unassembled WGS sequence"/>
</dbReference>
<dbReference type="EMBL" id="BLLF01006907">
    <property type="protein sequence ID" value="GFH32643.1"/>
    <property type="molecule type" value="Genomic_DNA"/>
</dbReference>
<sequence length="63" mass="6907">MAHHIDLTLEDDMSQEQEEGDEAGLSSLQQAVECKELQLQKAVAVFTSDEGHTQSWKCGMQGG</sequence>
<feature type="region of interest" description="Disordered" evidence="1">
    <location>
        <begin position="1"/>
        <end position="27"/>
    </location>
</feature>
<gene>
    <name evidence="2" type="ORF">HaLaN_31894</name>
</gene>
<reference evidence="2 3" key="1">
    <citation type="submission" date="2020-02" db="EMBL/GenBank/DDBJ databases">
        <title>Draft genome sequence of Haematococcus lacustris strain NIES-144.</title>
        <authorList>
            <person name="Morimoto D."/>
            <person name="Nakagawa S."/>
            <person name="Yoshida T."/>
            <person name="Sawayama S."/>
        </authorList>
    </citation>
    <scope>NUCLEOTIDE SEQUENCE [LARGE SCALE GENOMIC DNA]</scope>
    <source>
        <strain evidence="2 3">NIES-144</strain>
    </source>
</reference>
<comment type="caution">
    <text evidence="2">The sequence shown here is derived from an EMBL/GenBank/DDBJ whole genome shotgun (WGS) entry which is preliminary data.</text>
</comment>
<name>A0A6A0AK60_HAELA</name>
<protein>
    <submittedName>
        <fullName evidence="2">Uncharacterized protein</fullName>
    </submittedName>
</protein>
<proteinExistence type="predicted"/>
<feature type="compositionally biased region" description="Acidic residues" evidence="1">
    <location>
        <begin position="8"/>
        <end position="22"/>
    </location>
</feature>
<dbReference type="AlphaFoldDB" id="A0A6A0AK60"/>
<accession>A0A6A0AK60</accession>
<organism evidence="2 3">
    <name type="scientific">Haematococcus lacustris</name>
    <name type="common">Green alga</name>
    <name type="synonym">Haematococcus pluvialis</name>
    <dbReference type="NCBI Taxonomy" id="44745"/>
    <lineage>
        <taxon>Eukaryota</taxon>
        <taxon>Viridiplantae</taxon>
        <taxon>Chlorophyta</taxon>
        <taxon>core chlorophytes</taxon>
        <taxon>Chlorophyceae</taxon>
        <taxon>CS clade</taxon>
        <taxon>Chlamydomonadales</taxon>
        <taxon>Haematococcaceae</taxon>
        <taxon>Haematococcus</taxon>
    </lineage>
</organism>
<evidence type="ECO:0000313" key="2">
    <source>
        <dbReference type="EMBL" id="GFH32643.1"/>
    </source>
</evidence>
<keyword evidence="3" id="KW-1185">Reference proteome</keyword>
<evidence type="ECO:0000256" key="1">
    <source>
        <dbReference type="SAM" id="MobiDB-lite"/>
    </source>
</evidence>